<dbReference type="SUPFAM" id="SSF53756">
    <property type="entry name" value="UDP-Glycosyltransferase/glycogen phosphorylase"/>
    <property type="match status" value="1"/>
</dbReference>
<proteinExistence type="predicted"/>
<reference evidence="4" key="1">
    <citation type="journal article" date="2019" name="Int. J. Syst. Evol. Microbiol.">
        <title>The Global Catalogue of Microorganisms (GCM) 10K type strain sequencing project: providing services to taxonomists for standard genome sequencing and annotation.</title>
        <authorList>
            <consortium name="The Broad Institute Genomics Platform"/>
            <consortium name="The Broad Institute Genome Sequencing Center for Infectious Disease"/>
            <person name="Wu L."/>
            <person name="Ma J."/>
        </authorList>
    </citation>
    <scope>NUCLEOTIDE SEQUENCE [LARGE SCALE GENOMIC DNA]</scope>
    <source>
        <strain evidence="4">CECT 7698</strain>
    </source>
</reference>
<evidence type="ECO:0000259" key="1">
    <source>
        <dbReference type="Pfam" id="PF00534"/>
    </source>
</evidence>
<dbReference type="EC" id="2.4.-.-" evidence="3"/>
<accession>A0ABV7LUU7</accession>
<name>A0ABV7LUU7_9GAMM</name>
<evidence type="ECO:0000313" key="3">
    <source>
        <dbReference type="EMBL" id="MFC3286229.1"/>
    </source>
</evidence>
<keyword evidence="4" id="KW-1185">Reference proteome</keyword>
<protein>
    <submittedName>
        <fullName evidence="3">Glycosyltransferase</fullName>
        <ecNumber evidence="3">2.4.-.-</ecNumber>
    </submittedName>
</protein>
<dbReference type="GO" id="GO:0016757">
    <property type="term" value="F:glycosyltransferase activity"/>
    <property type="evidence" value="ECO:0007669"/>
    <property type="project" value="UniProtKB-KW"/>
</dbReference>
<evidence type="ECO:0000259" key="2">
    <source>
        <dbReference type="Pfam" id="PF13439"/>
    </source>
</evidence>
<dbReference type="PANTHER" id="PTHR45947">
    <property type="entry name" value="SULFOQUINOVOSYL TRANSFERASE SQD2"/>
    <property type="match status" value="1"/>
</dbReference>
<keyword evidence="3" id="KW-0328">Glycosyltransferase</keyword>
<dbReference type="RefSeq" id="WP_386777092.1">
    <property type="nucleotide sequence ID" value="NZ_JBHRUG010000049.1"/>
</dbReference>
<dbReference type="Gene3D" id="3.40.50.2000">
    <property type="entry name" value="Glycogen Phosphorylase B"/>
    <property type="match status" value="2"/>
</dbReference>
<dbReference type="InterPro" id="IPR050194">
    <property type="entry name" value="Glycosyltransferase_grp1"/>
</dbReference>
<comment type="caution">
    <text evidence="3">The sequence shown here is derived from an EMBL/GenBank/DDBJ whole genome shotgun (WGS) entry which is preliminary data.</text>
</comment>
<dbReference type="Pfam" id="PF13439">
    <property type="entry name" value="Glyco_transf_4"/>
    <property type="match status" value="1"/>
</dbReference>
<organism evidence="3 4">
    <name type="scientific">Litchfieldella rifensis</name>
    <dbReference type="NCBI Taxonomy" id="762643"/>
    <lineage>
        <taxon>Bacteria</taxon>
        <taxon>Pseudomonadati</taxon>
        <taxon>Pseudomonadota</taxon>
        <taxon>Gammaproteobacteria</taxon>
        <taxon>Oceanospirillales</taxon>
        <taxon>Halomonadaceae</taxon>
        <taxon>Litchfieldella</taxon>
    </lineage>
</organism>
<gene>
    <name evidence="3" type="ORF">ACFOEV_21730</name>
</gene>
<evidence type="ECO:0000313" key="4">
    <source>
        <dbReference type="Proteomes" id="UP001595579"/>
    </source>
</evidence>
<feature type="domain" description="Glycosyl transferase family 1" evidence="1">
    <location>
        <begin position="179"/>
        <end position="335"/>
    </location>
</feature>
<dbReference type="Proteomes" id="UP001595579">
    <property type="component" value="Unassembled WGS sequence"/>
</dbReference>
<dbReference type="Pfam" id="PF00534">
    <property type="entry name" value="Glycos_transf_1"/>
    <property type="match status" value="1"/>
</dbReference>
<dbReference type="InterPro" id="IPR028098">
    <property type="entry name" value="Glyco_trans_4-like_N"/>
</dbReference>
<keyword evidence="3" id="KW-0808">Transferase</keyword>
<dbReference type="PANTHER" id="PTHR45947:SF3">
    <property type="entry name" value="SULFOQUINOVOSYL TRANSFERASE SQD2"/>
    <property type="match status" value="1"/>
</dbReference>
<dbReference type="EMBL" id="JBHRUG010000049">
    <property type="protein sequence ID" value="MFC3286229.1"/>
    <property type="molecule type" value="Genomic_DNA"/>
</dbReference>
<feature type="domain" description="Glycosyltransferase subfamily 4-like N-terminal" evidence="2">
    <location>
        <begin position="21"/>
        <end position="175"/>
    </location>
</feature>
<dbReference type="InterPro" id="IPR001296">
    <property type="entry name" value="Glyco_trans_1"/>
</dbReference>
<sequence length="357" mass="39592">MKYLHIIEATATGTLSMASLLANAQQLQGNDVKVVYSLRPETPEDIEEFFVSDIKKIMIDMSSPKGKLLSIFSIKKVLDSYCPDVIVMHSSFAGFIGRLAVFLSRKKSNCYYIPHCISFMRKDIGNLKKGIFVALERIASIKKCTYIACSNSELEEIKSKIPNCECLVVENAVSDSFSDIKNSTKKVPEKKSIVSIGQIRTQKNPKLFAEICKNLKGRNIEFIWVGDGDEDLKSHLIGNGVVVTGWVSPEEVKKHLANAKIYLSTSSWEGLPVSLIEASYADVVIVATNCPGNTDIVTDGHTGYLYKDAGEAAKRILALLASDETMEKIAKQARECALSRFSYEGYVRKMTEIMESN</sequence>